<dbReference type="InterPro" id="IPR039486">
    <property type="entry name" value="Mug56/Spo71_PH"/>
</dbReference>
<dbReference type="KEGG" id="pic:PICST_37804"/>
<dbReference type="InterPro" id="IPR011993">
    <property type="entry name" value="PH-like_dom_sf"/>
</dbReference>
<dbReference type="PANTHER" id="PTHR28076:SF1">
    <property type="entry name" value="PROSPORE MEMBRANE ADAPTER PROTEIN SPO71"/>
    <property type="match status" value="1"/>
</dbReference>
<dbReference type="Pfam" id="PF15407">
    <property type="entry name" value="Spo7_2_N"/>
    <property type="match status" value="1"/>
</dbReference>
<proteinExistence type="predicted"/>
<sequence>MEEPAAFSIPKSSFTAFRLTYASAAQVSQLSKCIFLGKIPDVYSKDEGPSIYKELEHEKVSTNNIHQFISNSHSFDTGVVNEVGSIGSELTLPQSKRSQKSKDLSISIPHPTDKLEDKENFELAEREYSRFIKRLRHFADASKGRARRKKNDMRNKIYEAVIKNFKAGEILQVEKMLVLTKELDRPTSQFTDEEEGDSRVFERWTEQFAVLRKTDSVIDPLVLQFYHINSVTDDAKNKPEFEVSLLSVDAYFYSDVDRTISILCKQKSEFFAYLMRTHDQISAFRWLYFIKSAQGEEMDSRFRVYLPNFNFRIDIRVPDTILERMLEHSGNLNVKETKYGYSIEYGVLIQYLKTTICNELQRRNYSSLDSWANYWFCFRQYDRLEWIQNNCELTFIQNQLMNRTFAFEFRDLGRAEAVALENGNCIGEPIPVEGFLSRLTNTKGKSKSLLRSFYKVSYFYTCDNIMFYTKYYRASPPTLEYLKKFSASSSYTDICEHCPYPLNEKGHISWLNKEDFESNDKVALSEMGRRAEQVIKSEAMIDLCLIKEIRKVPVTELTNTQKLLMSTLWHSNSALADDVQIIDSAFEIEMINGSIVRLQAQSSFLRDHWMLNLQSLRDYWFLRKQRDLRQTMIVRARNEKALRIPEYVDSNINRELNNLEFQHSVADPRIQSIESIAMSKCILMSGYLYQKSKKHSNFSQYFVILCPAFIVLYSIYKRRKTTGAWKASGLFEHHLTIPLSSCYIYSGAATSIDLLNRQKELDPTNPARQCLPRLYPDGWKSSEEEEVRCFTLWIGRKRKITKHIKDIRKAEYTKDSTLARSNNTQKNPGMAKMIKKLGFTGRSIVFMARSRQEREIWTSRILTEIDRYSKQNK</sequence>
<keyword evidence="2" id="KW-0472">Membrane</keyword>
<evidence type="ECO:0000256" key="2">
    <source>
        <dbReference type="SAM" id="Phobius"/>
    </source>
</evidence>
<protein>
    <recommendedName>
        <fullName evidence="7">PH domain-containing protein</fullName>
    </recommendedName>
</protein>
<dbReference type="InterPro" id="IPR001849">
    <property type="entry name" value="PH_domain"/>
</dbReference>
<dbReference type="InterPro" id="IPR029217">
    <property type="entry name" value="Spo7_2_N"/>
</dbReference>
<dbReference type="FunCoup" id="A3GEX7">
    <property type="interactions" value="12"/>
</dbReference>
<keyword evidence="2" id="KW-1133">Transmembrane helix</keyword>
<dbReference type="eggNOG" id="ENOG502QRAT">
    <property type="taxonomic scope" value="Eukaryota"/>
</dbReference>
<evidence type="ECO:0000313" key="5">
    <source>
        <dbReference type="EMBL" id="EAZ63246.2"/>
    </source>
</evidence>
<dbReference type="InterPro" id="IPR040345">
    <property type="entry name" value="Mug56/Spo71"/>
</dbReference>
<name>A3GEX7_PICST</name>
<dbReference type="GeneID" id="4850826"/>
<accession>A3GEX7</accession>
<feature type="domain" description="PH" evidence="3">
    <location>
        <begin position="682"/>
        <end position="868"/>
    </location>
</feature>
<evidence type="ECO:0000256" key="1">
    <source>
        <dbReference type="SAM" id="MobiDB-lite"/>
    </source>
</evidence>
<dbReference type="SUPFAM" id="SSF50729">
    <property type="entry name" value="PH domain-like"/>
    <property type="match status" value="1"/>
</dbReference>
<dbReference type="HOGENOM" id="CLU_003938_1_0_1"/>
<keyword evidence="2" id="KW-0812">Transmembrane</keyword>
<dbReference type="OMA" id="DRWVMSI"/>
<feature type="domain" description="PH" evidence="3">
    <location>
        <begin position="430"/>
        <end position="620"/>
    </location>
</feature>
<dbReference type="SMART" id="SM01316">
    <property type="entry name" value="Spo7_2_N"/>
    <property type="match status" value="1"/>
</dbReference>
<dbReference type="GO" id="GO:1902657">
    <property type="term" value="P:protein localization to prospore membrane"/>
    <property type="evidence" value="ECO:0007669"/>
    <property type="project" value="InterPro"/>
</dbReference>
<evidence type="ECO:0000259" key="4">
    <source>
        <dbReference type="SMART" id="SM01316"/>
    </source>
</evidence>
<dbReference type="PANTHER" id="PTHR28076">
    <property type="entry name" value="SPORULATION-SPECIFIC PROTEIN 71"/>
    <property type="match status" value="1"/>
</dbReference>
<feature type="transmembrane region" description="Helical" evidence="2">
    <location>
        <begin position="698"/>
        <end position="716"/>
    </location>
</feature>
<dbReference type="SMART" id="SM00233">
    <property type="entry name" value="PH"/>
    <property type="match status" value="3"/>
</dbReference>
<feature type="domain" description="PH" evidence="3">
    <location>
        <begin position="164"/>
        <end position="297"/>
    </location>
</feature>
<dbReference type="Proteomes" id="UP000002258">
    <property type="component" value="Chromosome 1"/>
</dbReference>
<evidence type="ECO:0008006" key="7">
    <source>
        <dbReference type="Google" id="ProtNLM"/>
    </source>
</evidence>
<feature type="region of interest" description="Disordered" evidence="1">
    <location>
        <begin position="91"/>
        <end position="113"/>
    </location>
</feature>
<dbReference type="GO" id="GO:0005628">
    <property type="term" value="C:prospore membrane"/>
    <property type="evidence" value="ECO:0007669"/>
    <property type="project" value="TreeGrafter"/>
</dbReference>
<comment type="caution">
    <text evidence="5">The sequence shown here is derived from an EMBL/GenBank/DDBJ whole genome shotgun (WGS) entry which is preliminary data.</text>
</comment>
<dbReference type="AlphaFoldDB" id="A3GEX7"/>
<reference evidence="5 6" key="1">
    <citation type="journal article" date="2007" name="Nat. Biotechnol.">
        <title>Genome sequence of the lignocellulose-bioconverting and xylose-fermenting yeast Pichia stipitis.</title>
        <authorList>
            <person name="Jeffries T.W."/>
            <person name="Grigoriev I.V."/>
            <person name="Grimwood J."/>
            <person name="Laplaza J.M."/>
            <person name="Aerts A."/>
            <person name="Salamov A."/>
            <person name="Schmutz J."/>
            <person name="Lindquist E."/>
            <person name="Dehal P."/>
            <person name="Shapiro H."/>
            <person name="Jin Y.S."/>
            <person name="Passoth V."/>
            <person name="Richardson P.M."/>
        </authorList>
    </citation>
    <scope>NUCLEOTIDE SEQUENCE [LARGE SCALE GENOMIC DNA]</scope>
    <source>
        <strain evidence="6">ATCC 58785 / CBS 6054 / NBRC 10063 / NRRL Y-11545</strain>
    </source>
</reference>
<dbReference type="Gene3D" id="2.30.29.30">
    <property type="entry name" value="Pleckstrin-homology domain (PH domain)/Phosphotyrosine-binding domain (PTB)"/>
    <property type="match status" value="1"/>
</dbReference>
<dbReference type="Pfam" id="PF15404">
    <property type="entry name" value="PH_4"/>
    <property type="match status" value="1"/>
</dbReference>
<feature type="domain" description="Sporulation-specific protein 71 N-terminal" evidence="4">
    <location>
        <begin position="5"/>
        <end position="73"/>
    </location>
</feature>
<evidence type="ECO:0000313" key="6">
    <source>
        <dbReference type="Proteomes" id="UP000002258"/>
    </source>
</evidence>
<dbReference type="RefSeq" id="XP_001387269.2">
    <property type="nucleotide sequence ID" value="XM_001387232.1"/>
</dbReference>
<gene>
    <name evidence="5" type="ORF">PICST_37804</name>
</gene>
<evidence type="ECO:0000259" key="3">
    <source>
        <dbReference type="SMART" id="SM00233"/>
    </source>
</evidence>
<dbReference type="EMBL" id="AAVQ01000001">
    <property type="protein sequence ID" value="EAZ63246.2"/>
    <property type="molecule type" value="Genomic_DNA"/>
</dbReference>
<organism evidence="5 6">
    <name type="scientific">Scheffersomyces stipitis (strain ATCC 58785 / CBS 6054 / NBRC 10063 / NRRL Y-11545)</name>
    <name type="common">Yeast</name>
    <name type="synonym">Pichia stipitis</name>
    <dbReference type="NCBI Taxonomy" id="322104"/>
    <lineage>
        <taxon>Eukaryota</taxon>
        <taxon>Fungi</taxon>
        <taxon>Dikarya</taxon>
        <taxon>Ascomycota</taxon>
        <taxon>Saccharomycotina</taxon>
        <taxon>Pichiomycetes</taxon>
        <taxon>Debaryomycetaceae</taxon>
        <taxon>Scheffersomyces</taxon>
    </lineage>
</organism>
<keyword evidence="6" id="KW-1185">Reference proteome</keyword>
<dbReference type="OrthoDB" id="5579281at2759"/>
<dbReference type="STRING" id="322104.A3GEX7"/>
<dbReference type="InterPro" id="IPR057379">
    <property type="entry name" value="PH_SPO71"/>
</dbReference>
<dbReference type="InParanoid" id="A3GEX7"/>
<dbReference type="Pfam" id="PF23207">
    <property type="entry name" value="PH_SPO71"/>
    <property type="match status" value="1"/>
</dbReference>